<protein>
    <submittedName>
        <fullName evidence="2">Uncharacterized protein</fullName>
    </submittedName>
</protein>
<dbReference type="PROSITE" id="PS51257">
    <property type="entry name" value="PROKAR_LIPOPROTEIN"/>
    <property type="match status" value="1"/>
</dbReference>
<organism evidence="2 3">
    <name type="scientific">Vibrio quintilis</name>
    <dbReference type="NCBI Taxonomy" id="1117707"/>
    <lineage>
        <taxon>Bacteria</taxon>
        <taxon>Pseudomonadati</taxon>
        <taxon>Pseudomonadota</taxon>
        <taxon>Gammaproteobacteria</taxon>
        <taxon>Vibrionales</taxon>
        <taxon>Vibrionaceae</taxon>
        <taxon>Vibrio</taxon>
    </lineage>
</organism>
<accession>A0A1M7YYN4</accession>
<feature type="chain" id="PRO_5013088172" evidence="1">
    <location>
        <begin position="26"/>
        <end position="101"/>
    </location>
</feature>
<dbReference type="AlphaFoldDB" id="A0A1M7YYN4"/>
<reference evidence="3" key="1">
    <citation type="submission" date="2016-12" db="EMBL/GenBank/DDBJ databases">
        <authorList>
            <person name="Rodrigo-Torres L."/>
            <person name="Arahal R.D."/>
            <person name="Lucena T."/>
        </authorList>
    </citation>
    <scope>NUCLEOTIDE SEQUENCE [LARGE SCALE GENOMIC DNA]</scope>
</reference>
<evidence type="ECO:0000256" key="1">
    <source>
        <dbReference type="SAM" id="SignalP"/>
    </source>
</evidence>
<dbReference type="RefSeq" id="WP_143169383.1">
    <property type="nucleotide sequence ID" value="NZ_AP024897.1"/>
</dbReference>
<dbReference type="EMBL" id="FRFG01000048">
    <property type="protein sequence ID" value="SHO57797.1"/>
    <property type="molecule type" value="Genomic_DNA"/>
</dbReference>
<name>A0A1M7YYN4_9VIBR</name>
<evidence type="ECO:0000313" key="3">
    <source>
        <dbReference type="Proteomes" id="UP000184600"/>
    </source>
</evidence>
<feature type="signal peptide" evidence="1">
    <location>
        <begin position="1"/>
        <end position="25"/>
    </location>
</feature>
<keyword evidence="3" id="KW-1185">Reference proteome</keyword>
<sequence>MKKLNLALNVALMLSFSVLSSQAVASGSCGKVVAHSIWAQGNCHGHFFKYQARKYENCGLCTTYEWGKPTHKGYGKNWTPKWNKEARKYYCPHSEKDSCFE</sequence>
<gene>
    <name evidence="2" type="ORF">VQ7734_03567</name>
</gene>
<evidence type="ECO:0000313" key="2">
    <source>
        <dbReference type="EMBL" id="SHO57797.1"/>
    </source>
</evidence>
<dbReference type="Proteomes" id="UP000184600">
    <property type="component" value="Unassembled WGS sequence"/>
</dbReference>
<keyword evidence="1" id="KW-0732">Signal</keyword>
<proteinExistence type="predicted"/>